<organism evidence="3 4">
    <name type="scientific">Saccharospirillum salsuginis</name>
    <dbReference type="NCBI Taxonomy" id="418750"/>
    <lineage>
        <taxon>Bacteria</taxon>
        <taxon>Pseudomonadati</taxon>
        <taxon>Pseudomonadota</taxon>
        <taxon>Gammaproteobacteria</taxon>
        <taxon>Oceanospirillales</taxon>
        <taxon>Saccharospirillaceae</taxon>
        <taxon>Saccharospirillum</taxon>
    </lineage>
</organism>
<accession>A0A918KC36</accession>
<dbReference type="EMBL" id="BMXR01000006">
    <property type="protein sequence ID" value="GGX58090.1"/>
    <property type="molecule type" value="Genomic_DNA"/>
</dbReference>
<dbReference type="Proteomes" id="UP000626148">
    <property type="component" value="Unassembled WGS sequence"/>
</dbReference>
<dbReference type="InterPro" id="IPR015943">
    <property type="entry name" value="WD40/YVTN_repeat-like_dom_sf"/>
</dbReference>
<dbReference type="PANTHER" id="PTHR46928:SF1">
    <property type="entry name" value="MESENCHYME-SPECIFIC CELL SURFACE GLYCOPROTEIN"/>
    <property type="match status" value="1"/>
</dbReference>
<dbReference type="Gene3D" id="2.130.10.10">
    <property type="entry name" value="YVTN repeat-like/Quinoprotein amine dehydrogenase"/>
    <property type="match status" value="1"/>
</dbReference>
<sequence length="591" mass="63474">MSLKPLFVAVTAGLALTACSSNPTTESTDAAPTTQSGSLTIDVIGRHTSGIFDESAAEIVAYHEYSGFAYLTNGATGEITAVSLNRLPNEAAADPIRLNNLGERRGDVPDQVWVADPYTGHKKVVIGGANSLAVHGNMLAIAVENDNKVDRGAVLFYQLNAKGDTTFIKAVQAGALPDMVTFSPSGRFALVANEGEPSDDYMIDPEGSVTVIPINLGEPADLGIQLNFNAFDDNHHPDIITGNNPDPGYTRLSQDLEPEYITVSDDSRTAYVSLQENNALARISLTGEPRVTGLFPLGFKDHSLAGNALDANKDDEVANLHTHEKLFGTYHPDSIAAYRVNGEDYIITANEGDAREYFFDVDSEADCTGPLPNGIYDYDEDDGCLAYTDETEIGDVELDSSAHSLSAIGDLKMLSVRGDTDGDGDYDEVYAFGARSFAIFDSIGQQVYDSGDLLERITAEAHPDFFNTTDNELAIDDRSDNKGPEPEALTLGRLGDRTLAFVGLERMGGFIVADVTDPMNVQYLDYVNNRNFNAVEATEDGEVTEATLADAGDLAPEGMRFVPLEASPIGEALLIVANEVSGTTTVYRIRE</sequence>
<feature type="domain" description="Choice-of-anchor I" evidence="2">
    <location>
        <begin position="126"/>
        <end position="589"/>
    </location>
</feature>
<dbReference type="NCBIfam" id="NF038117">
    <property type="entry name" value="choice_anch_I"/>
    <property type="match status" value="1"/>
</dbReference>
<keyword evidence="4" id="KW-1185">Reference proteome</keyword>
<gene>
    <name evidence="3" type="ORF">GCM10007392_27290</name>
</gene>
<dbReference type="PANTHER" id="PTHR46928">
    <property type="entry name" value="MESENCHYME-SPECIFIC CELL SURFACE GLYCOPROTEIN"/>
    <property type="match status" value="1"/>
</dbReference>
<dbReference type="InterPro" id="IPR011044">
    <property type="entry name" value="Quino_amine_DH_bsu"/>
</dbReference>
<comment type="caution">
    <text evidence="3">The sequence shown here is derived from an EMBL/GenBank/DDBJ whole genome shotgun (WGS) entry which is preliminary data.</text>
</comment>
<proteinExistence type="predicted"/>
<dbReference type="Pfam" id="PF22494">
    <property type="entry name" value="choice_anch_I"/>
    <property type="match status" value="1"/>
</dbReference>
<reference evidence="3" key="2">
    <citation type="submission" date="2020-09" db="EMBL/GenBank/DDBJ databases">
        <authorList>
            <person name="Sun Q."/>
            <person name="Kim S."/>
        </authorList>
    </citation>
    <scope>NUCLEOTIDE SEQUENCE</scope>
    <source>
        <strain evidence="3">KCTC 22169</strain>
    </source>
</reference>
<evidence type="ECO:0000313" key="4">
    <source>
        <dbReference type="Proteomes" id="UP000626148"/>
    </source>
</evidence>
<feature type="chain" id="PRO_5037056936" evidence="1">
    <location>
        <begin position="21"/>
        <end position="591"/>
    </location>
</feature>
<dbReference type="SUPFAM" id="SSF50969">
    <property type="entry name" value="YVTN repeat-like/Quinoprotein amine dehydrogenase"/>
    <property type="match status" value="1"/>
</dbReference>
<dbReference type="InterPro" id="IPR055188">
    <property type="entry name" value="Choice_anch_I"/>
</dbReference>
<dbReference type="InterPro" id="IPR052956">
    <property type="entry name" value="Mesenchyme-surface_protein"/>
</dbReference>
<keyword evidence="1" id="KW-0732">Signal</keyword>
<evidence type="ECO:0000313" key="3">
    <source>
        <dbReference type="EMBL" id="GGX58090.1"/>
    </source>
</evidence>
<protein>
    <submittedName>
        <fullName evidence="3">Alkaline phosphatase</fullName>
    </submittedName>
</protein>
<evidence type="ECO:0000256" key="1">
    <source>
        <dbReference type="SAM" id="SignalP"/>
    </source>
</evidence>
<evidence type="ECO:0000259" key="2">
    <source>
        <dbReference type="Pfam" id="PF22494"/>
    </source>
</evidence>
<feature type="signal peptide" evidence="1">
    <location>
        <begin position="1"/>
        <end position="20"/>
    </location>
</feature>
<dbReference type="AlphaFoldDB" id="A0A918KC36"/>
<name>A0A918KC36_9GAMM</name>
<dbReference type="PROSITE" id="PS51257">
    <property type="entry name" value="PROKAR_LIPOPROTEIN"/>
    <property type="match status" value="1"/>
</dbReference>
<reference evidence="3" key="1">
    <citation type="journal article" date="2014" name="Int. J. Syst. Evol. Microbiol.">
        <title>Complete genome sequence of Corynebacterium casei LMG S-19264T (=DSM 44701T), isolated from a smear-ripened cheese.</title>
        <authorList>
            <consortium name="US DOE Joint Genome Institute (JGI-PGF)"/>
            <person name="Walter F."/>
            <person name="Albersmeier A."/>
            <person name="Kalinowski J."/>
            <person name="Ruckert C."/>
        </authorList>
    </citation>
    <scope>NUCLEOTIDE SEQUENCE</scope>
    <source>
        <strain evidence="3">KCTC 22169</strain>
    </source>
</reference>
<dbReference type="RefSeq" id="WP_189609560.1">
    <property type="nucleotide sequence ID" value="NZ_BMXR01000006.1"/>
</dbReference>